<evidence type="ECO:0000256" key="2">
    <source>
        <dbReference type="ARBA" id="ARBA00010790"/>
    </source>
</evidence>
<dbReference type="InterPro" id="IPR007867">
    <property type="entry name" value="GMC_OxRtase_C"/>
</dbReference>
<dbReference type="InterPro" id="IPR012132">
    <property type="entry name" value="GMC_OxRdtase"/>
</dbReference>
<gene>
    <name evidence="9" type="ORF">PSYICH_LOCUS8625</name>
</gene>
<evidence type="ECO:0000313" key="9">
    <source>
        <dbReference type="EMBL" id="CAH1107813.1"/>
    </source>
</evidence>
<dbReference type="EMBL" id="OV651815">
    <property type="protein sequence ID" value="CAH1107813.1"/>
    <property type="molecule type" value="Genomic_DNA"/>
</dbReference>
<keyword evidence="4 5" id="KW-0274">FAD</keyword>
<accession>A0A9P0CWJ9</accession>
<evidence type="ECO:0000256" key="5">
    <source>
        <dbReference type="PIRSR" id="PIRSR000137-2"/>
    </source>
</evidence>
<dbReference type="PROSITE" id="PS00624">
    <property type="entry name" value="GMC_OXRED_2"/>
    <property type="match status" value="1"/>
</dbReference>
<dbReference type="SUPFAM" id="SSF54373">
    <property type="entry name" value="FAD-linked reductases, C-terminal domain"/>
    <property type="match status" value="1"/>
</dbReference>
<dbReference type="PROSITE" id="PS00623">
    <property type="entry name" value="GMC_OXRED_1"/>
    <property type="match status" value="1"/>
</dbReference>
<reference evidence="9" key="1">
    <citation type="submission" date="2022-01" db="EMBL/GenBank/DDBJ databases">
        <authorList>
            <person name="King R."/>
        </authorList>
    </citation>
    <scope>NUCLEOTIDE SEQUENCE</scope>
</reference>
<dbReference type="Proteomes" id="UP001153636">
    <property type="component" value="Chromosome 3"/>
</dbReference>
<dbReference type="Gene3D" id="3.30.560.10">
    <property type="entry name" value="Glucose Oxidase, domain 3"/>
    <property type="match status" value="1"/>
</dbReference>
<dbReference type="Gene3D" id="3.50.50.60">
    <property type="entry name" value="FAD/NAD(P)-binding domain"/>
    <property type="match status" value="1"/>
</dbReference>
<feature type="domain" description="Glucose-methanol-choline oxidoreductase N-terminal" evidence="8">
    <location>
        <begin position="309"/>
        <end position="323"/>
    </location>
</feature>
<evidence type="ECO:0000256" key="4">
    <source>
        <dbReference type="ARBA" id="ARBA00022827"/>
    </source>
</evidence>
<evidence type="ECO:0000256" key="1">
    <source>
        <dbReference type="ARBA" id="ARBA00001974"/>
    </source>
</evidence>
<dbReference type="InterPro" id="IPR036188">
    <property type="entry name" value="FAD/NAD-bd_sf"/>
</dbReference>
<evidence type="ECO:0000259" key="7">
    <source>
        <dbReference type="PROSITE" id="PS00623"/>
    </source>
</evidence>
<keyword evidence="10" id="KW-1185">Reference proteome</keyword>
<name>A0A9P0CWJ9_9CUCU</name>
<evidence type="ECO:0000256" key="3">
    <source>
        <dbReference type="ARBA" id="ARBA00022630"/>
    </source>
</evidence>
<dbReference type="Pfam" id="PF00732">
    <property type="entry name" value="GMC_oxred_N"/>
    <property type="match status" value="1"/>
</dbReference>
<dbReference type="PANTHER" id="PTHR11552">
    <property type="entry name" value="GLUCOSE-METHANOL-CHOLINE GMC OXIDOREDUCTASE"/>
    <property type="match status" value="1"/>
</dbReference>
<comment type="similarity">
    <text evidence="2 6">Belongs to the GMC oxidoreductase family.</text>
</comment>
<evidence type="ECO:0000259" key="8">
    <source>
        <dbReference type="PROSITE" id="PS00624"/>
    </source>
</evidence>
<protein>
    <recommendedName>
        <fullName evidence="7 8">Glucose-methanol-choline oxidoreductase N-terminal domain-containing protein</fullName>
    </recommendedName>
</protein>
<keyword evidence="3 6" id="KW-0285">Flavoprotein</keyword>
<comment type="cofactor">
    <cofactor evidence="1 5">
        <name>FAD</name>
        <dbReference type="ChEBI" id="CHEBI:57692"/>
    </cofactor>
</comment>
<dbReference type="Pfam" id="PF05199">
    <property type="entry name" value="GMC_oxred_C"/>
    <property type="match status" value="1"/>
</dbReference>
<dbReference type="AlphaFoldDB" id="A0A9P0CWJ9"/>
<feature type="binding site" evidence="5">
    <location>
        <position position="141"/>
    </location>
    <ligand>
        <name>FAD</name>
        <dbReference type="ChEBI" id="CHEBI:57692"/>
    </ligand>
</feature>
<dbReference type="GO" id="GO:0016614">
    <property type="term" value="F:oxidoreductase activity, acting on CH-OH group of donors"/>
    <property type="evidence" value="ECO:0007669"/>
    <property type="project" value="InterPro"/>
</dbReference>
<dbReference type="OrthoDB" id="269227at2759"/>
<dbReference type="InterPro" id="IPR000172">
    <property type="entry name" value="GMC_OxRdtase_N"/>
</dbReference>
<evidence type="ECO:0000313" key="10">
    <source>
        <dbReference type="Proteomes" id="UP001153636"/>
    </source>
</evidence>
<feature type="binding site" evidence="5">
    <location>
        <position position="274"/>
    </location>
    <ligand>
        <name>FAD</name>
        <dbReference type="ChEBI" id="CHEBI:57692"/>
    </ligand>
</feature>
<dbReference type="PANTHER" id="PTHR11552:SF147">
    <property type="entry name" value="CHOLINE DEHYDROGENASE, MITOCHONDRIAL"/>
    <property type="match status" value="1"/>
</dbReference>
<dbReference type="GO" id="GO:0050660">
    <property type="term" value="F:flavin adenine dinucleotide binding"/>
    <property type="evidence" value="ECO:0007669"/>
    <property type="project" value="InterPro"/>
</dbReference>
<proteinExistence type="inferred from homology"/>
<organism evidence="9 10">
    <name type="scientific">Psylliodes chrysocephalus</name>
    <dbReference type="NCBI Taxonomy" id="3402493"/>
    <lineage>
        <taxon>Eukaryota</taxon>
        <taxon>Metazoa</taxon>
        <taxon>Ecdysozoa</taxon>
        <taxon>Arthropoda</taxon>
        <taxon>Hexapoda</taxon>
        <taxon>Insecta</taxon>
        <taxon>Pterygota</taxon>
        <taxon>Neoptera</taxon>
        <taxon>Endopterygota</taxon>
        <taxon>Coleoptera</taxon>
        <taxon>Polyphaga</taxon>
        <taxon>Cucujiformia</taxon>
        <taxon>Chrysomeloidea</taxon>
        <taxon>Chrysomelidae</taxon>
        <taxon>Galerucinae</taxon>
        <taxon>Alticini</taxon>
        <taxon>Psylliodes</taxon>
    </lineage>
</organism>
<dbReference type="SUPFAM" id="SSF51905">
    <property type="entry name" value="FAD/NAD(P)-binding domain"/>
    <property type="match status" value="1"/>
</dbReference>
<sequence>MSTLSLNNTCPGNLQGTSAGLFLTLINTLMTAKCSLGNSKNYPEDFGPNIRDGDGFDFIVIGGGSAGAVVANKLSENRDWRVLVLEAGGLPSATSDIPALTFNLQGTQEDWAYKTQPQKNSCLSMKNKQCKWPRGKVLGGTSVLNAMLYVKGNKGNYDHWAELGNTGWDWKSIKKYFTKLEQVLPPESENTPLGTKGLLTLTKISSDEPIKISLQKAYEQLGIKYLKEQNPEKPIGTVDVPMCIEKGQRANTGKKILGNYRSRHNLLISLRSFVRRIIIEEKVARGVEVEIGGKLLKLKAKKEVIVSGGAINSPQLLMLSGIGPKKHLQNLGIHVVQDLPVGRFLQDHLISWQEIKLSLDAIKYPKGPADPLYEYFMRQEGPLASISLTNFVSFLNTKNDSMWPNLGFHYFLFPPNDQLLSTAVSRGVGFVDSIVSTRSNECKLNPCLMMIPTLLTPKSMGRIMLKSKNPRDYPLIYSGYLTDEADEDMTVMIEAIRFNERLIQTAALRKHNPEVIRYPIPECDKLEYGSDAYWECFMRHVATTLYHPTSTCRMGVRKNDSVVDPRLRVHGIKKLRVADASIMPKVISGNTHAPSMMIGFKASDMIKEDWLE</sequence>
<feature type="domain" description="Glucose-methanol-choline oxidoreductase N-terminal" evidence="7">
    <location>
        <begin position="135"/>
        <end position="158"/>
    </location>
</feature>
<feature type="binding site" evidence="5">
    <location>
        <position position="137"/>
    </location>
    <ligand>
        <name>FAD</name>
        <dbReference type="ChEBI" id="CHEBI:57692"/>
    </ligand>
</feature>
<evidence type="ECO:0000256" key="6">
    <source>
        <dbReference type="RuleBase" id="RU003968"/>
    </source>
</evidence>
<dbReference type="PIRSF" id="PIRSF000137">
    <property type="entry name" value="Alcohol_oxidase"/>
    <property type="match status" value="1"/>
</dbReference>